<keyword evidence="3" id="KW-1185">Reference proteome</keyword>
<dbReference type="EMBL" id="KV429370">
    <property type="protein sequence ID" value="KZT63016.1"/>
    <property type="molecule type" value="Genomic_DNA"/>
</dbReference>
<protein>
    <recommendedName>
        <fullName evidence="1">Endonuclease/exonuclease/phosphatase domain-containing protein</fullName>
    </recommendedName>
</protein>
<name>A0A165KE39_9APHY</name>
<dbReference type="SUPFAM" id="SSF56219">
    <property type="entry name" value="DNase I-like"/>
    <property type="match status" value="1"/>
</dbReference>
<evidence type="ECO:0000259" key="1">
    <source>
        <dbReference type="Pfam" id="PF03372"/>
    </source>
</evidence>
<dbReference type="InterPro" id="IPR005135">
    <property type="entry name" value="Endo/exonuclease/phosphatase"/>
</dbReference>
<evidence type="ECO:0000313" key="2">
    <source>
        <dbReference type="EMBL" id="KZT63016.1"/>
    </source>
</evidence>
<dbReference type="Gene3D" id="3.60.10.10">
    <property type="entry name" value="Endonuclease/exonuclease/phosphatase"/>
    <property type="match status" value="1"/>
</dbReference>
<reference evidence="2 3" key="1">
    <citation type="journal article" date="2016" name="Mol. Biol. Evol.">
        <title>Comparative Genomics of Early-Diverging Mushroom-Forming Fungi Provides Insights into the Origins of Lignocellulose Decay Capabilities.</title>
        <authorList>
            <person name="Nagy L.G."/>
            <person name="Riley R."/>
            <person name="Tritt A."/>
            <person name="Adam C."/>
            <person name="Daum C."/>
            <person name="Floudas D."/>
            <person name="Sun H."/>
            <person name="Yadav J.S."/>
            <person name="Pangilinan J."/>
            <person name="Larsson K.H."/>
            <person name="Matsuura K."/>
            <person name="Barry K."/>
            <person name="Labutti K."/>
            <person name="Kuo R."/>
            <person name="Ohm R.A."/>
            <person name="Bhattacharya S.S."/>
            <person name="Shirouzu T."/>
            <person name="Yoshinaga Y."/>
            <person name="Martin F.M."/>
            <person name="Grigoriev I.V."/>
            <person name="Hibbett D.S."/>
        </authorList>
    </citation>
    <scope>NUCLEOTIDE SEQUENCE [LARGE SCALE GENOMIC DNA]</scope>
    <source>
        <strain evidence="2 3">L-15889</strain>
    </source>
</reference>
<dbReference type="Pfam" id="PF03372">
    <property type="entry name" value="Exo_endo_phos"/>
    <property type="match status" value="1"/>
</dbReference>
<accession>A0A165KE39</accession>
<gene>
    <name evidence="2" type="ORF">DAEQUDRAFT_771050</name>
</gene>
<dbReference type="STRING" id="1314783.A0A165KE39"/>
<dbReference type="OrthoDB" id="412006at2759"/>
<evidence type="ECO:0000313" key="3">
    <source>
        <dbReference type="Proteomes" id="UP000076727"/>
    </source>
</evidence>
<proteinExistence type="predicted"/>
<dbReference type="GO" id="GO:0003824">
    <property type="term" value="F:catalytic activity"/>
    <property type="evidence" value="ECO:0007669"/>
    <property type="project" value="InterPro"/>
</dbReference>
<organism evidence="2 3">
    <name type="scientific">Daedalea quercina L-15889</name>
    <dbReference type="NCBI Taxonomy" id="1314783"/>
    <lineage>
        <taxon>Eukaryota</taxon>
        <taxon>Fungi</taxon>
        <taxon>Dikarya</taxon>
        <taxon>Basidiomycota</taxon>
        <taxon>Agaricomycotina</taxon>
        <taxon>Agaricomycetes</taxon>
        <taxon>Polyporales</taxon>
        <taxon>Fomitopsis</taxon>
    </lineage>
</organism>
<dbReference type="AlphaFoldDB" id="A0A165KE39"/>
<dbReference type="Proteomes" id="UP000076727">
    <property type="component" value="Unassembled WGS sequence"/>
</dbReference>
<feature type="domain" description="Endonuclease/exonuclease/phosphatase" evidence="1">
    <location>
        <begin position="84"/>
        <end position="296"/>
    </location>
</feature>
<sequence>MTPPERPPDWCEALDGPLLPNQWEAIIDGTTFQQDGPLLPWQRTMLEHARNDIPSPFLRPSQVPEPESHDVQTDDVDYCIKFVSANVQKSAENTTQLLERYRDSDVICIQEPYWGRIKNVPSSKAKDGDAYEQTQSHRNFVCLGASEKSRTCTYVHKRWKGASPHINSRLPGHRDCLLVEIGTPRGLLNVLNVYNDNGRGNAIVHVLDHLHALTDISVMCGNFNLHHPARDRRTRKRSERAPHGANVRALWDLSTEAHLFLGNKVNGPPTWRSNAQGQPPRTLDLVWYHPDWEIEHLRLDPGP</sequence>
<dbReference type="InterPro" id="IPR036691">
    <property type="entry name" value="Endo/exonu/phosph_ase_sf"/>
</dbReference>